<dbReference type="EMBL" id="HG793176">
    <property type="protein sequence ID" value="CRL30012.1"/>
    <property type="molecule type" value="Genomic_DNA"/>
</dbReference>
<dbReference type="AlphaFoldDB" id="A0A0G4PV48"/>
<dbReference type="Proteomes" id="UP000053732">
    <property type="component" value="Unassembled WGS sequence"/>
</dbReference>
<accession>A0A0G4PV48</accession>
<sequence length="59" mass="6508">MAASTDCREKAINSIQLTIKRTRPLEFQFMRQMATGSSGGSFSPWNALISFSSTDFTVS</sequence>
<keyword evidence="2" id="KW-1185">Reference proteome</keyword>
<protein>
    <submittedName>
        <fullName evidence="1">Str. FM013</fullName>
    </submittedName>
</protein>
<reference evidence="1 2" key="1">
    <citation type="journal article" date="2014" name="Nat. Commun.">
        <title>Multiple recent horizontal transfers of a large genomic region in cheese making fungi.</title>
        <authorList>
            <person name="Cheeseman K."/>
            <person name="Ropars J."/>
            <person name="Renault P."/>
            <person name="Dupont J."/>
            <person name="Gouzy J."/>
            <person name="Branca A."/>
            <person name="Abraham A.L."/>
            <person name="Ceppi M."/>
            <person name="Conseiller E."/>
            <person name="Debuchy R."/>
            <person name="Malagnac F."/>
            <person name="Goarin A."/>
            <person name="Silar P."/>
            <person name="Lacoste S."/>
            <person name="Sallet E."/>
            <person name="Bensimon A."/>
            <person name="Giraud T."/>
            <person name="Brygoo Y."/>
        </authorList>
    </citation>
    <scope>NUCLEOTIDE SEQUENCE [LARGE SCALE GENOMIC DNA]</scope>
    <source>
        <strain evidence="2">FM 013</strain>
    </source>
</reference>
<evidence type="ECO:0000313" key="1">
    <source>
        <dbReference type="EMBL" id="CRL30012.1"/>
    </source>
</evidence>
<evidence type="ECO:0000313" key="2">
    <source>
        <dbReference type="Proteomes" id="UP000053732"/>
    </source>
</evidence>
<proteinExistence type="predicted"/>
<gene>
    <name evidence="1" type="ORF">PCAMFM013_S043g000007</name>
</gene>
<name>A0A0G4PV48_PENC3</name>
<organism evidence="1 2">
    <name type="scientific">Penicillium camemberti (strain FM 013)</name>
    <dbReference type="NCBI Taxonomy" id="1429867"/>
    <lineage>
        <taxon>Eukaryota</taxon>
        <taxon>Fungi</taxon>
        <taxon>Dikarya</taxon>
        <taxon>Ascomycota</taxon>
        <taxon>Pezizomycotina</taxon>
        <taxon>Eurotiomycetes</taxon>
        <taxon>Eurotiomycetidae</taxon>
        <taxon>Eurotiales</taxon>
        <taxon>Aspergillaceae</taxon>
        <taxon>Penicillium</taxon>
    </lineage>
</organism>